<dbReference type="Proteomes" id="UP000324897">
    <property type="component" value="Unassembled WGS sequence"/>
</dbReference>
<accession>A0A5J9TRK2</accession>
<keyword evidence="3" id="KW-1185">Reference proteome</keyword>
<dbReference type="AlphaFoldDB" id="A0A5J9TRK2"/>
<proteinExistence type="predicted"/>
<feature type="region of interest" description="Disordered" evidence="1">
    <location>
        <begin position="131"/>
        <end position="150"/>
    </location>
</feature>
<protein>
    <submittedName>
        <fullName evidence="2">Uncharacterized protein</fullName>
    </submittedName>
</protein>
<gene>
    <name evidence="2" type="ORF">EJB05_37318</name>
</gene>
<feature type="compositionally biased region" description="Low complexity" evidence="1">
    <location>
        <begin position="37"/>
        <end position="48"/>
    </location>
</feature>
<dbReference type="Gramene" id="TVU13885">
    <property type="protein sequence ID" value="TVU13885"/>
    <property type="gene ID" value="EJB05_37318"/>
</dbReference>
<name>A0A5J9TRK2_9POAL</name>
<evidence type="ECO:0000313" key="2">
    <source>
        <dbReference type="EMBL" id="TVU13885.1"/>
    </source>
</evidence>
<evidence type="ECO:0000256" key="1">
    <source>
        <dbReference type="SAM" id="MobiDB-lite"/>
    </source>
</evidence>
<evidence type="ECO:0000313" key="3">
    <source>
        <dbReference type="Proteomes" id="UP000324897"/>
    </source>
</evidence>
<dbReference type="EMBL" id="RWGY01000031">
    <property type="protein sequence ID" value="TVU13885.1"/>
    <property type="molecule type" value="Genomic_DNA"/>
</dbReference>
<feature type="compositionally biased region" description="Low complexity" evidence="1">
    <location>
        <begin position="1"/>
        <end position="14"/>
    </location>
</feature>
<feature type="region of interest" description="Disordered" evidence="1">
    <location>
        <begin position="1"/>
        <end position="48"/>
    </location>
</feature>
<sequence length="150" mass="16308">MTAASSSSSTNTSSRLLTKTGSRATSSAAPSSPPPSCASSPRTRARSSVSACTYMDEDRYCAACWLQHLAAPPFPSSAAPQLFPQVSSMTSTYDVLNFGLGNLVHLWNACRDKGLLYFVIRRLKKKKMHRAAEVSQVPKGRRRKPEIVVD</sequence>
<comment type="caution">
    <text evidence="2">The sequence shown here is derived from an EMBL/GenBank/DDBJ whole genome shotgun (WGS) entry which is preliminary data.</text>
</comment>
<feature type="non-terminal residue" evidence="2">
    <location>
        <position position="1"/>
    </location>
</feature>
<organism evidence="2 3">
    <name type="scientific">Eragrostis curvula</name>
    <name type="common">weeping love grass</name>
    <dbReference type="NCBI Taxonomy" id="38414"/>
    <lineage>
        <taxon>Eukaryota</taxon>
        <taxon>Viridiplantae</taxon>
        <taxon>Streptophyta</taxon>
        <taxon>Embryophyta</taxon>
        <taxon>Tracheophyta</taxon>
        <taxon>Spermatophyta</taxon>
        <taxon>Magnoliopsida</taxon>
        <taxon>Liliopsida</taxon>
        <taxon>Poales</taxon>
        <taxon>Poaceae</taxon>
        <taxon>PACMAD clade</taxon>
        <taxon>Chloridoideae</taxon>
        <taxon>Eragrostideae</taxon>
        <taxon>Eragrostidinae</taxon>
        <taxon>Eragrostis</taxon>
    </lineage>
</organism>
<reference evidence="2 3" key="1">
    <citation type="journal article" date="2019" name="Sci. Rep.">
        <title>A high-quality genome of Eragrostis curvula grass provides insights into Poaceae evolution and supports new strategies to enhance forage quality.</title>
        <authorList>
            <person name="Carballo J."/>
            <person name="Santos B.A.C.M."/>
            <person name="Zappacosta D."/>
            <person name="Garbus I."/>
            <person name="Selva J.P."/>
            <person name="Gallo C.A."/>
            <person name="Diaz A."/>
            <person name="Albertini E."/>
            <person name="Caccamo M."/>
            <person name="Echenique V."/>
        </authorList>
    </citation>
    <scope>NUCLEOTIDE SEQUENCE [LARGE SCALE GENOMIC DNA]</scope>
    <source>
        <strain evidence="3">cv. Victoria</strain>
        <tissue evidence="2">Leaf</tissue>
    </source>
</reference>